<dbReference type="InterPro" id="IPR011697">
    <property type="entry name" value="Peptidase_C26"/>
</dbReference>
<dbReference type="Proteomes" id="UP000272400">
    <property type="component" value="Unassembled WGS sequence"/>
</dbReference>
<protein>
    <submittedName>
        <fullName evidence="1">Anthranilate synthase component 2/putative glutamine amidotransferase</fullName>
    </submittedName>
</protein>
<comment type="caution">
    <text evidence="1">The sequence shown here is derived from an EMBL/GenBank/DDBJ whole genome shotgun (WGS) entry which is preliminary data.</text>
</comment>
<sequence>MTRPLIGVTTYQDAARWGVWVREAALLAVTYPRSVERAGGVPVMLPPLAELDAVPGLVARLDALVIAGGPDVDPSRYGAAPHERTGVPNQARDRYESAVLRAVVEADKPFLAVCRGMQLLNVVRGGTLIQHLPDEVGHEGHAPVVGRFSRHRVRIDPGSRTGRAMGEIADVPTYHHQAIDRLGGGLVPVAWAGDKVIEAVELEGHRFGVAVQWHPEEGEDLSLFEALVAAGAEG</sequence>
<dbReference type="GO" id="GO:0016740">
    <property type="term" value="F:transferase activity"/>
    <property type="evidence" value="ECO:0007669"/>
    <property type="project" value="UniProtKB-KW"/>
</dbReference>
<dbReference type="EMBL" id="RJKE01000001">
    <property type="protein sequence ID" value="ROO88241.1"/>
    <property type="molecule type" value="Genomic_DNA"/>
</dbReference>
<dbReference type="InterPro" id="IPR029062">
    <property type="entry name" value="Class_I_gatase-like"/>
</dbReference>
<dbReference type="PANTHER" id="PTHR43235:SF1">
    <property type="entry name" value="GLUTAMINE AMIDOTRANSFERASE PB2B2.05-RELATED"/>
    <property type="match status" value="1"/>
</dbReference>
<dbReference type="Pfam" id="PF07722">
    <property type="entry name" value="Peptidase_C26"/>
    <property type="match status" value="1"/>
</dbReference>
<proteinExistence type="predicted"/>
<dbReference type="PANTHER" id="PTHR43235">
    <property type="entry name" value="GLUTAMINE AMIDOTRANSFERASE PB2B2.05-RELATED"/>
    <property type="match status" value="1"/>
</dbReference>
<reference evidence="1 2" key="1">
    <citation type="submission" date="2018-11" db="EMBL/GenBank/DDBJ databases">
        <title>Sequencing the genomes of 1000 actinobacteria strains.</title>
        <authorList>
            <person name="Klenk H.-P."/>
        </authorList>
    </citation>
    <scope>NUCLEOTIDE SEQUENCE [LARGE SCALE GENOMIC DNA]</scope>
    <source>
        <strain evidence="1 2">DSM 44254</strain>
    </source>
</reference>
<dbReference type="SUPFAM" id="SSF52317">
    <property type="entry name" value="Class I glutamine amidotransferase-like"/>
    <property type="match status" value="1"/>
</dbReference>
<dbReference type="GO" id="GO:0033969">
    <property type="term" value="F:gamma-glutamyl-gamma-aminobutyrate hydrolase activity"/>
    <property type="evidence" value="ECO:0007669"/>
    <property type="project" value="TreeGrafter"/>
</dbReference>
<evidence type="ECO:0000313" key="1">
    <source>
        <dbReference type="EMBL" id="ROO88241.1"/>
    </source>
</evidence>
<gene>
    <name evidence="1" type="ORF">EDD29_5904</name>
</gene>
<dbReference type="AlphaFoldDB" id="A0A3N1D3Y0"/>
<keyword evidence="1" id="KW-0808">Transferase</keyword>
<keyword evidence="1" id="KW-0315">Glutamine amidotransferase</keyword>
<dbReference type="PROSITE" id="PS51273">
    <property type="entry name" value="GATASE_TYPE_1"/>
    <property type="match status" value="1"/>
</dbReference>
<name>A0A3N1D3Y0_9ACTN</name>
<keyword evidence="2" id="KW-1185">Reference proteome</keyword>
<dbReference type="OrthoDB" id="9813383at2"/>
<dbReference type="RefSeq" id="WP_123667505.1">
    <property type="nucleotide sequence ID" value="NZ_RJKE01000001.1"/>
</dbReference>
<dbReference type="GO" id="GO:0005829">
    <property type="term" value="C:cytosol"/>
    <property type="evidence" value="ECO:0007669"/>
    <property type="project" value="TreeGrafter"/>
</dbReference>
<accession>A0A3N1D3Y0</accession>
<dbReference type="GO" id="GO:0006598">
    <property type="term" value="P:polyamine catabolic process"/>
    <property type="evidence" value="ECO:0007669"/>
    <property type="project" value="TreeGrafter"/>
</dbReference>
<dbReference type="Gene3D" id="3.40.50.880">
    <property type="match status" value="1"/>
</dbReference>
<dbReference type="CDD" id="cd01745">
    <property type="entry name" value="GATase1_2"/>
    <property type="match status" value="1"/>
</dbReference>
<evidence type="ECO:0000313" key="2">
    <source>
        <dbReference type="Proteomes" id="UP000272400"/>
    </source>
</evidence>
<organism evidence="1 2">
    <name type="scientific">Actinocorallia herbida</name>
    <dbReference type="NCBI Taxonomy" id="58109"/>
    <lineage>
        <taxon>Bacteria</taxon>
        <taxon>Bacillati</taxon>
        <taxon>Actinomycetota</taxon>
        <taxon>Actinomycetes</taxon>
        <taxon>Streptosporangiales</taxon>
        <taxon>Thermomonosporaceae</taxon>
        <taxon>Actinocorallia</taxon>
    </lineage>
</organism>
<dbReference type="InterPro" id="IPR044668">
    <property type="entry name" value="PuuD-like"/>
</dbReference>